<sequence>MNSAEIYPKKTSQTPAECAARFPLVFPKRVTLDVKASFLNRLLTVARMFARGARETRPSPVN</sequence>
<gene>
    <name evidence="1" type="ORF">EYF80_013779</name>
</gene>
<dbReference type="AlphaFoldDB" id="A0A4Z2IDI7"/>
<dbReference type="EMBL" id="SRLO01000097">
    <property type="protein sequence ID" value="TNN76016.1"/>
    <property type="molecule type" value="Genomic_DNA"/>
</dbReference>
<accession>A0A4Z2IDI7</accession>
<protein>
    <submittedName>
        <fullName evidence="1">Uncharacterized protein</fullName>
    </submittedName>
</protein>
<keyword evidence="2" id="KW-1185">Reference proteome</keyword>
<dbReference type="Proteomes" id="UP000314294">
    <property type="component" value="Unassembled WGS sequence"/>
</dbReference>
<evidence type="ECO:0000313" key="2">
    <source>
        <dbReference type="Proteomes" id="UP000314294"/>
    </source>
</evidence>
<organism evidence="1 2">
    <name type="scientific">Liparis tanakae</name>
    <name type="common">Tanaka's snailfish</name>
    <dbReference type="NCBI Taxonomy" id="230148"/>
    <lineage>
        <taxon>Eukaryota</taxon>
        <taxon>Metazoa</taxon>
        <taxon>Chordata</taxon>
        <taxon>Craniata</taxon>
        <taxon>Vertebrata</taxon>
        <taxon>Euteleostomi</taxon>
        <taxon>Actinopterygii</taxon>
        <taxon>Neopterygii</taxon>
        <taxon>Teleostei</taxon>
        <taxon>Neoteleostei</taxon>
        <taxon>Acanthomorphata</taxon>
        <taxon>Eupercaria</taxon>
        <taxon>Perciformes</taxon>
        <taxon>Cottioidei</taxon>
        <taxon>Cottales</taxon>
        <taxon>Liparidae</taxon>
        <taxon>Liparis</taxon>
    </lineage>
</organism>
<reference evidence="1 2" key="1">
    <citation type="submission" date="2019-03" db="EMBL/GenBank/DDBJ databases">
        <title>First draft genome of Liparis tanakae, snailfish: a comprehensive survey of snailfish specific genes.</title>
        <authorList>
            <person name="Kim W."/>
            <person name="Song I."/>
            <person name="Jeong J.-H."/>
            <person name="Kim D."/>
            <person name="Kim S."/>
            <person name="Ryu S."/>
            <person name="Song J.Y."/>
            <person name="Lee S.K."/>
        </authorList>
    </citation>
    <scope>NUCLEOTIDE SEQUENCE [LARGE SCALE GENOMIC DNA]</scope>
    <source>
        <tissue evidence="1">Muscle</tissue>
    </source>
</reference>
<proteinExistence type="predicted"/>
<comment type="caution">
    <text evidence="1">The sequence shown here is derived from an EMBL/GenBank/DDBJ whole genome shotgun (WGS) entry which is preliminary data.</text>
</comment>
<evidence type="ECO:0000313" key="1">
    <source>
        <dbReference type="EMBL" id="TNN76016.1"/>
    </source>
</evidence>
<name>A0A4Z2IDI7_9TELE</name>